<feature type="domain" description="HTH tetR-type" evidence="5">
    <location>
        <begin position="13"/>
        <end position="73"/>
    </location>
</feature>
<evidence type="ECO:0000256" key="4">
    <source>
        <dbReference type="PROSITE-ProRule" id="PRU00335"/>
    </source>
</evidence>
<dbReference type="GO" id="GO:0000976">
    <property type="term" value="F:transcription cis-regulatory region binding"/>
    <property type="evidence" value="ECO:0007669"/>
    <property type="project" value="TreeGrafter"/>
</dbReference>
<evidence type="ECO:0000313" key="7">
    <source>
        <dbReference type="EMBL" id="ULP37693.1"/>
    </source>
</evidence>
<evidence type="ECO:0000313" key="8">
    <source>
        <dbReference type="Proteomes" id="UP001055159"/>
    </source>
</evidence>
<proteinExistence type="predicted"/>
<dbReference type="SUPFAM" id="SSF48498">
    <property type="entry name" value="Tetracyclin repressor-like, C-terminal domain"/>
    <property type="match status" value="1"/>
</dbReference>
<dbReference type="Proteomes" id="UP001055159">
    <property type="component" value="Chromosome"/>
</dbReference>
<dbReference type="EMBL" id="CP092427">
    <property type="protein sequence ID" value="ULP37693.1"/>
    <property type="molecule type" value="Genomic_DNA"/>
</dbReference>
<evidence type="ECO:0000256" key="1">
    <source>
        <dbReference type="ARBA" id="ARBA00023015"/>
    </source>
</evidence>
<keyword evidence="1" id="KW-0805">Transcription regulation</keyword>
<dbReference type="InterPro" id="IPR036271">
    <property type="entry name" value="Tet_transcr_reg_TetR-rel_C_sf"/>
</dbReference>
<dbReference type="Gene3D" id="1.10.357.10">
    <property type="entry name" value="Tetracycline Repressor, domain 2"/>
    <property type="match status" value="1"/>
</dbReference>
<dbReference type="PROSITE" id="PS50977">
    <property type="entry name" value="HTH_TETR_2"/>
    <property type="match status" value="1"/>
</dbReference>
<keyword evidence="2 4" id="KW-0238">DNA-binding</keyword>
<dbReference type="RefSeq" id="WP_043405395.1">
    <property type="nucleotide sequence ID" value="NZ_CP092427.2"/>
</dbReference>
<evidence type="ECO:0000313" key="6">
    <source>
        <dbReference type="EMBL" id="MCV7071036.1"/>
    </source>
</evidence>
<reference evidence="6" key="1">
    <citation type="submission" date="2020-07" db="EMBL/GenBank/DDBJ databases">
        <authorList>
            <person name="Pettersson B.M.F."/>
            <person name="Behra P.R.K."/>
            <person name="Ramesh M."/>
            <person name="Das S."/>
            <person name="Dasgupta S."/>
            <person name="Kirsebom L.A."/>
        </authorList>
    </citation>
    <scope>NUCLEOTIDE SEQUENCE</scope>
    <source>
        <strain evidence="6">DSM 45406</strain>
    </source>
</reference>
<gene>
    <name evidence="6" type="ORF">H7H73_11980</name>
    <name evidence="7" type="ORF">MJO55_04445</name>
</gene>
<name>A0A9X3BR52_9MYCO</name>
<keyword evidence="8" id="KW-1185">Reference proteome</keyword>
<dbReference type="AlphaFoldDB" id="A0A9X3BR52"/>
<dbReference type="InterPro" id="IPR001647">
    <property type="entry name" value="HTH_TetR"/>
</dbReference>
<sequence length="184" mass="19927">MPLFRTGGLVAKGDVDQRIADATLELLRTRGPRGVTVEAVTARSGVAKTTIYRRYRDRREMLSAALGRLTPTAPPGADADPRERLRWVIEHAVEAVEGGIGFGGFAALLTDEDPEFTDVFRRLLAGQRAALETVIEDSWAGVDAATLIDALVGAYTAERARTGTVAEGWQTRLFDLFWPVVGSA</sequence>
<evidence type="ECO:0000256" key="3">
    <source>
        <dbReference type="ARBA" id="ARBA00023163"/>
    </source>
</evidence>
<protein>
    <submittedName>
        <fullName evidence="6">TetR/AcrR family transcriptional regulator</fullName>
    </submittedName>
</protein>
<organism evidence="6 9">
    <name type="scientific">Mycolicibacterium rufum</name>
    <dbReference type="NCBI Taxonomy" id="318424"/>
    <lineage>
        <taxon>Bacteria</taxon>
        <taxon>Bacillati</taxon>
        <taxon>Actinomycetota</taxon>
        <taxon>Actinomycetes</taxon>
        <taxon>Mycobacteriales</taxon>
        <taxon>Mycobacteriaceae</taxon>
        <taxon>Mycolicibacterium</taxon>
    </lineage>
</organism>
<dbReference type="InterPro" id="IPR009057">
    <property type="entry name" value="Homeodomain-like_sf"/>
</dbReference>
<dbReference type="EMBL" id="JACKRN010000434">
    <property type="protein sequence ID" value="MCV7071036.1"/>
    <property type="molecule type" value="Genomic_DNA"/>
</dbReference>
<reference evidence="6" key="2">
    <citation type="journal article" date="2022" name="BMC Genomics">
        <title>Comparative genome analysis of mycobacteria focusing on tRNA and non-coding RNA.</title>
        <authorList>
            <person name="Behra P.R.K."/>
            <person name="Pettersson B.M.F."/>
            <person name="Ramesh M."/>
            <person name="Das S."/>
            <person name="Dasgupta S."/>
            <person name="Kirsebom L.A."/>
        </authorList>
    </citation>
    <scope>NUCLEOTIDE SEQUENCE</scope>
    <source>
        <strain evidence="6">DSM 45406</strain>
    </source>
</reference>
<reference evidence="7" key="3">
    <citation type="submission" date="2022-08" db="EMBL/GenBank/DDBJ databases">
        <title>Whole genome sequencing of non-tuberculosis mycobacteria type-strains.</title>
        <authorList>
            <person name="Igarashi Y."/>
            <person name="Osugi A."/>
            <person name="Mitarai S."/>
        </authorList>
    </citation>
    <scope>NUCLEOTIDE SEQUENCE</scope>
    <source>
        <strain evidence="7">JCM 16372</strain>
    </source>
</reference>
<evidence type="ECO:0000259" key="5">
    <source>
        <dbReference type="PROSITE" id="PS50977"/>
    </source>
</evidence>
<dbReference type="Proteomes" id="UP001140272">
    <property type="component" value="Unassembled WGS sequence"/>
</dbReference>
<dbReference type="PANTHER" id="PTHR30055:SF238">
    <property type="entry name" value="MYCOFACTOCIN BIOSYNTHESIS TRANSCRIPTIONAL REGULATOR MFTR-RELATED"/>
    <property type="match status" value="1"/>
</dbReference>
<accession>A0A9X3BR52</accession>
<dbReference type="InterPro" id="IPR050109">
    <property type="entry name" value="HTH-type_TetR-like_transc_reg"/>
</dbReference>
<evidence type="ECO:0000256" key="2">
    <source>
        <dbReference type="ARBA" id="ARBA00023125"/>
    </source>
</evidence>
<dbReference type="SUPFAM" id="SSF46689">
    <property type="entry name" value="Homeodomain-like"/>
    <property type="match status" value="1"/>
</dbReference>
<keyword evidence="3" id="KW-0804">Transcription</keyword>
<dbReference type="Pfam" id="PF00440">
    <property type="entry name" value="TetR_N"/>
    <property type="match status" value="1"/>
</dbReference>
<dbReference type="PANTHER" id="PTHR30055">
    <property type="entry name" value="HTH-TYPE TRANSCRIPTIONAL REGULATOR RUTR"/>
    <property type="match status" value="1"/>
</dbReference>
<evidence type="ECO:0000313" key="9">
    <source>
        <dbReference type="Proteomes" id="UP001140272"/>
    </source>
</evidence>
<feature type="DNA-binding region" description="H-T-H motif" evidence="4">
    <location>
        <begin position="36"/>
        <end position="55"/>
    </location>
</feature>
<dbReference type="GO" id="GO:0003700">
    <property type="term" value="F:DNA-binding transcription factor activity"/>
    <property type="evidence" value="ECO:0007669"/>
    <property type="project" value="TreeGrafter"/>
</dbReference>